<dbReference type="EC" id="5.2.1.8" evidence="6"/>
<accession>D7BHZ7</accession>
<reference evidence="8 9" key="1">
    <citation type="journal article" date="2010" name="Stand. Genomic Sci.">
        <title>Complete genome sequence of Meiothermus silvanus type strain (VI-R2).</title>
        <authorList>
            <person name="Sikorski J."/>
            <person name="Tindall B.J."/>
            <person name="Lowry S."/>
            <person name="Lucas S."/>
            <person name="Nolan M."/>
            <person name="Copeland A."/>
            <person name="Glavina Del Rio T."/>
            <person name="Tice H."/>
            <person name="Cheng J.F."/>
            <person name="Han C."/>
            <person name="Pitluck S."/>
            <person name="Liolios K."/>
            <person name="Ivanova N."/>
            <person name="Mavromatis K."/>
            <person name="Mikhailova N."/>
            <person name="Pati A."/>
            <person name="Goodwin L."/>
            <person name="Chen A."/>
            <person name="Palaniappan K."/>
            <person name="Land M."/>
            <person name="Hauser L."/>
            <person name="Chang Y.J."/>
            <person name="Jeffries C.D."/>
            <person name="Rohde M."/>
            <person name="Goker M."/>
            <person name="Woyke T."/>
            <person name="Bristow J."/>
            <person name="Eisen J.A."/>
            <person name="Markowitz V."/>
            <person name="Hugenholtz P."/>
            <person name="Kyrpides N.C."/>
            <person name="Klenk H.P."/>
            <person name="Lapidus A."/>
        </authorList>
    </citation>
    <scope>NUCLEOTIDE SEQUENCE [LARGE SCALE GENOMIC DNA]</scope>
    <source>
        <strain evidence="9">ATCC 700542 / DSM 9946 / VI-R2</strain>
    </source>
</reference>
<dbReference type="AlphaFoldDB" id="D7BHZ7"/>
<organism evidence="8 9">
    <name type="scientific">Allomeiothermus silvanus (strain ATCC 700542 / DSM 9946 / NBRC 106475 / NCIMB 13440 / VI-R2)</name>
    <name type="common">Thermus silvanus</name>
    <dbReference type="NCBI Taxonomy" id="526227"/>
    <lineage>
        <taxon>Bacteria</taxon>
        <taxon>Thermotogati</taxon>
        <taxon>Deinococcota</taxon>
        <taxon>Deinococci</taxon>
        <taxon>Thermales</taxon>
        <taxon>Thermaceae</taxon>
        <taxon>Allomeiothermus</taxon>
    </lineage>
</organism>
<dbReference type="HOGENOM" id="CLU_013615_7_4_0"/>
<evidence type="ECO:0000256" key="3">
    <source>
        <dbReference type="ARBA" id="ARBA00023110"/>
    </source>
</evidence>
<comment type="catalytic activity">
    <reaction evidence="1 5 6">
        <text>[protein]-peptidylproline (omega=180) = [protein]-peptidylproline (omega=0)</text>
        <dbReference type="Rhea" id="RHEA:16237"/>
        <dbReference type="Rhea" id="RHEA-COMP:10747"/>
        <dbReference type="Rhea" id="RHEA-COMP:10748"/>
        <dbReference type="ChEBI" id="CHEBI:83833"/>
        <dbReference type="ChEBI" id="CHEBI:83834"/>
        <dbReference type="EC" id="5.2.1.8"/>
    </reaction>
</comment>
<keyword evidence="4 5" id="KW-0413">Isomerase</keyword>
<dbReference type="Gene3D" id="3.10.50.40">
    <property type="match status" value="1"/>
</dbReference>
<evidence type="ECO:0000256" key="6">
    <source>
        <dbReference type="RuleBase" id="RU003915"/>
    </source>
</evidence>
<sequence>MNRTTLVVIAVVLVVLGGGAVFLLTRPQPSANGTAATPSTLCTNRPQAAKLDPASITALKLEDTQVGTGTEAITGDTVEVHYIGRLADGKQFDTSCDRGQPFSFRLGAGQVIPGWDSGIVGMKVGGKRRLFIPANLAYGAASPSPDIPANSPLIFDVELLKVTKP</sequence>
<proteinExistence type="inferred from homology"/>
<comment type="similarity">
    <text evidence="2 6">Belongs to the FKBP-type PPIase family.</text>
</comment>
<evidence type="ECO:0000256" key="5">
    <source>
        <dbReference type="PROSITE-ProRule" id="PRU00277"/>
    </source>
</evidence>
<evidence type="ECO:0000256" key="4">
    <source>
        <dbReference type="ARBA" id="ARBA00023235"/>
    </source>
</evidence>
<dbReference type="RefSeq" id="WP_013156878.1">
    <property type="nucleotide sequence ID" value="NC_014212.1"/>
</dbReference>
<dbReference type="OrthoDB" id="25996at2"/>
<dbReference type="PANTHER" id="PTHR43811">
    <property type="entry name" value="FKBP-TYPE PEPTIDYL-PROLYL CIS-TRANS ISOMERASE FKPA"/>
    <property type="match status" value="1"/>
</dbReference>
<dbReference type="Proteomes" id="UP000001916">
    <property type="component" value="Chromosome"/>
</dbReference>
<evidence type="ECO:0000259" key="7">
    <source>
        <dbReference type="PROSITE" id="PS50059"/>
    </source>
</evidence>
<feature type="domain" description="PPIase FKBP-type" evidence="7">
    <location>
        <begin position="75"/>
        <end position="163"/>
    </location>
</feature>
<name>D7BHZ7_ALLS1</name>
<keyword evidence="3 5" id="KW-0697">Rotamase</keyword>
<dbReference type="STRING" id="526227.Mesil_0330"/>
<protein>
    <recommendedName>
        <fullName evidence="6">Peptidyl-prolyl cis-trans isomerase</fullName>
        <ecNumber evidence="6">5.2.1.8</ecNumber>
    </recommendedName>
</protein>
<dbReference type="eggNOG" id="COG0545">
    <property type="taxonomic scope" value="Bacteria"/>
</dbReference>
<dbReference type="GO" id="GO:0003755">
    <property type="term" value="F:peptidyl-prolyl cis-trans isomerase activity"/>
    <property type="evidence" value="ECO:0007669"/>
    <property type="project" value="UniProtKB-UniRule"/>
</dbReference>
<dbReference type="InterPro" id="IPR046357">
    <property type="entry name" value="PPIase_dom_sf"/>
</dbReference>
<evidence type="ECO:0000256" key="1">
    <source>
        <dbReference type="ARBA" id="ARBA00000971"/>
    </source>
</evidence>
<dbReference type="SUPFAM" id="SSF54534">
    <property type="entry name" value="FKBP-like"/>
    <property type="match status" value="1"/>
</dbReference>
<dbReference type="Pfam" id="PF00254">
    <property type="entry name" value="FKBP_C"/>
    <property type="match status" value="1"/>
</dbReference>
<dbReference type="EMBL" id="CP002042">
    <property type="protein sequence ID" value="ADH62271.1"/>
    <property type="molecule type" value="Genomic_DNA"/>
</dbReference>
<dbReference type="FunFam" id="3.10.50.40:FF:000006">
    <property type="entry name" value="Peptidyl-prolyl cis-trans isomerase"/>
    <property type="match status" value="1"/>
</dbReference>
<dbReference type="PROSITE" id="PS50059">
    <property type="entry name" value="FKBP_PPIASE"/>
    <property type="match status" value="1"/>
</dbReference>
<dbReference type="KEGG" id="msv:Mesil_0330"/>
<evidence type="ECO:0000256" key="2">
    <source>
        <dbReference type="ARBA" id="ARBA00006577"/>
    </source>
</evidence>
<evidence type="ECO:0000313" key="8">
    <source>
        <dbReference type="EMBL" id="ADH62271.1"/>
    </source>
</evidence>
<keyword evidence="9" id="KW-1185">Reference proteome</keyword>
<gene>
    <name evidence="8" type="ordered locus">Mesil_0330</name>
</gene>
<dbReference type="PANTHER" id="PTHR43811:SF19">
    <property type="entry name" value="39 KDA FK506-BINDING NUCLEAR PROTEIN"/>
    <property type="match status" value="1"/>
</dbReference>
<dbReference type="InterPro" id="IPR001179">
    <property type="entry name" value="PPIase_FKBP_dom"/>
</dbReference>
<evidence type="ECO:0000313" key="9">
    <source>
        <dbReference type="Proteomes" id="UP000001916"/>
    </source>
</evidence>